<dbReference type="Pfam" id="PF02518">
    <property type="entry name" value="HATPase_c"/>
    <property type="match status" value="1"/>
</dbReference>
<protein>
    <recommendedName>
        <fullName evidence="3">histidine kinase</fullName>
        <ecNumber evidence="3">2.7.13.3</ecNumber>
    </recommendedName>
</protein>
<feature type="transmembrane region" description="Helical" evidence="12">
    <location>
        <begin position="304"/>
        <end position="324"/>
    </location>
</feature>
<feature type="transmembrane region" description="Helical" evidence="12">
    <location>
        <begin position="20"/>
        <end position="38"/>
    </location>
</feature>
<dbReference type="GO" id="GO:0005524">
    <property type="term" value="F:ATP binding"/>
    <property type="evidence" value="ECO:0007669"/>
    <property type="project" value="UniProtKB-KW"/>
</dbReference>
<keyword evidence="12" id="KW-1133">Transmembrane helix</keyword>
<dbReference type="EC" id="2.7.13.3" evidence="3"/>
<evidence type="ECO:0000256" key="8">
    <source>
        <dbReference type="ARBA" id="ARBA00022777"/>
    </source>
</evidence>
<evidence type="ECO:0000313" key="15">
    <source>
        <dbReference type="EMBL" id="WNQ09037.1"/>
    </source>
</evidence>
<dbReference type="RefSeq" id="WP_315602804.1">
    <property type="nucleotide sequence ID" value="NZ_CP130318.1"/>
</dbReference>
<evidence type="ECO:0000256" key="10">
    <source>
        <dbReference type="ARBA" id="ARBA00023012"/>
    </source>
</evidence>
<dbReference type="SUPFAM" id="SSF158472">
    <property type="entry name" value="HAMP domain-like"/>
    <property type="match status" value="1"/>
</dbReference>
<evidence type="ECO:0000259" key="13">
    <source>
        <dbReference type="PROSITE" id="PS50109"/>
    </source>
</evidence>
<keyword evidence="10" id="KW-0902">Two-component regulatory system</keyword>
<organism evidence="15 16">
    <name type="scientific">Paenibacillus aurantius</name>
    <dbReference type="NCBI Taxonomy" id="2918900"/>
    <lineage>
        <taxon>Bacteria</taxon>
        <taxon>Bacillati</taxon>
        <taxon>Bacillota</taxon>
        <taxon>Bacilli</taxon>
        <taxon>Bacillales</taxon>
        <taxon>Paenibacillaceae</taxon>
        <taxon>Paenibacillus</taxon>
    </lineage>
</organism>
<keyword evidence="12" id="KW-0812">Transmembrane</keyword>
<evidence type="ECO:0000256" key="6">
    <source>
        <dbReference type="ARBA" id="ARBA00022679"/>
    </source>
</evidence>
<dbReference type="GO" id="GO:0000155">
    <property type="term" value="F:phosphorelay sensor kinase activity"/>
    <property type="evidence" value="ECO:0007669"/>
    <property type="project" value="InterPro"/>
</dbReference>
<dbReference type="GO" id="GO:0005886">
    <property type="term" value="C:plasma membrane"/>
    <property type="evidence" value="ECO:0007669"/>
    <property type="project" value="UniProtKB-SubCell"/>
</dbReference>
<keyword evidence="4" id="KW-1003">Cell membrane</keyword>
<dbReference type="InterPro" id="IPR005467">
    <property type="entry name" value="His_kinase_dom"/>
</dbReference>
<dbReference type="KEGG" id="paun:MJA45_15425"/>
<keyword evidence="7" id="KW-0547">Nucleotide-binding</keyword>
<feature type="domain" description="HAMP" evidence="14">
    <location>
        <begin position="324"/>
        <end position="376"/>
    </location>
</feature>
<gene>
    <name evidence="15" type="ORF">MJA45_15425</name>
</gene>
<dbReference type="PROSITE" id="PS50885">
    <property type="entry name" value="HAMP"/>
    <property type="match status" value="1"/>
</dbReference>
<dbReference type="InterPro" id="IPR004358">
    <property type="entry name" value="Sig_transdc_His_kin-like_C"/>
</dbReference>
<dbReference type="SMART" id="SM00304">
    <property type="entry name" value="HAMP"/>
    <property type="match status" value="1"/>
</dbReference>
<evidence type="ECO:0000256" key="4">
    <source>
        <dbReference type="ARBA" id="ARBA00022475"/>
    </source>
</evidence>
<evidence type="ECO:0000256" key="7">
    <source>
        <dbReference type="ARBA" id="ARBA00022741"/>
    </source>
</evidence>
<evidence type="ECO:0000259" key="14">
    <source>
        <dbReference type="PROSITE" id="PS50885"/>
    </source>
</evidence>
<evidence type="ECO:0000256" key="9">
    <source>
        <dbReference type="ARBA" id="ARBA00022840"/>
    </source>
</evidence>
<keyword evidence="16" id="KW-1185">Reference proteome</keyword>
<dbReference type="Gene3D" id="3.30.565.10">
    <property type="entry name" value="Histidine kinase-like ATPase, C-terminal domain"/>
    <property type="match status" value="1"/>
</dbReference>
<evidence type="ECO:0000256" key="2">
    <source>
        <dbReference type="ARBA" id="ARBA00004651"/>
    </source>
</evidence>
<comment type="catalytic activity">
    <reaction evidence="1">
        <text>ATP + protein L-histidine = ADP + protein N-phospho-L-histidine.</text>
        <dbReference type="EC" id="2.7.13.3"/>
    </reaction>
</comment>
<dbReference type="CDD" id="cd06225">
    <property type="entry name" value="HAMP"/>
    <property type="match status" value="1"/>
</dbReference>
<dbReference type="AlphaFoldDB" id="A0AA96L8M7"/>
<dbReference type="InterPro" id="IPR003660">
    <property type="entry name" value="HAMP_dom"/>
</dbReference>
<keyword evidence="6 15" id="KW-0808">Transferase</keyword>
<dbReference type="PANTHER" id="PTHR34220:SF7">
    <property type="entry name" value="SENSOR HISTIDINE KINASE YPDA"/>
    <property type="match status" value="1"/>
</dbReference>
<dbReference type="PRINTS" id="PR00344">
    <property type="entry name" value="BCTRLSENSOR"/>
</dbReference>
<comment type="subcellular location">
    <subcellularLocation>
        <location evidence="2">Cell membrane</location>
        <topology evidence="2">Multi-pass membrane protein</topology>
    </subcellularLocation>
</comment>
<keyword evidence="8 15" id="KW-0418">Kinase</keyword>
<dbReference type="PROSITE" id="PS50109">
    <property type="entry name" value="HIS_KIN"/>
    <property type="match status" value="1"/>
</dbReference>
<keyword evidence="5" id="KW-0597">Phosphoprotein</keyword>
<sequence>MRMRWPDFIRFRSLRGKLVWSLLLLIILPVGFIFYRFYISSKTILENQLYQSDQYSINRKADEMNEWAVRLISATNLLINDPQTTKYLREPAGYEENYNSFRLMDDLQRKMYSIRDLLLNSKAYVGLLDERGTLLSTWAPLQRQDPPEWNLAFLAEETKREGGMPHWSIHEFPDSEPDGQKLLVLSRYYKGELEKGHGVVLVGIPVPAFFYAEEELMNQREKDTYTLVRTGGGKYFGSPEPFPAELSPLLETAPKGKETIPMMKNGEKGFLVHTAQIPQLGWTIVQYTGRKSFEAQLSAEKNRLIGWVGLWFLLFAVAFVVLMLRFTKPVKDLVHSMSRVGEGNFDASVDVRGRDEMARLGHHFNKMADQLKETLARLEAEQETKRMAQFQALQAQIHPHFLLNTLNSIKWMALLSGAEHVTDMLTKLGKLLGYTMRNPEDLVTLREELDYLGVYLSLQQIRYNDNLSVSTEVPEELLACRLYKFTLQPLVENSLQYGTRFPLHLDIRAEEEDGDVMISLQDNGEGMTEERLREVEARMHQPHAKYSGIGIRNVHERIKMQWGSRYGVRLQSAQGEGMRVMIRLPFRKEEEHDLRADRG</sequence>
<feature type="domain" description="Histidine kinase" evidence="13">
    <location>
        <begin position="487"/>
        <end position="588"/>
    </location>
</feature>
<dbReference type="SUPFAM" id="SSF55874">
    <property type="entry name" value="ATPase domain of HSP90 chaperone/DNA topoisomerase II/histidine kinase"/>
    <property type="match status" value="1"/>
</dbReference>
<dbReference type="Pfam" id="PF00672">
    <property type="entry name" value="HAMP"/>
    <property type="match status" value="1"/>
</dbReference>
<dbReference type="Pfam" id="PF06580">
    <property type="entry name" value="His_kinase"/>
    <property type="match status" value="1"/>
</dbReference>
<evidence type="ECO:0000256" key="1">
    <source>
        <dbReference type="ARBA" id="ARBA00000085"/>
    </source>
</evidence>
<keyword evidence="11 12" id="KW-0472">Membrane</keyword>
<keyword evidence="9" id="KW-0067">ATP-binding</keyword>
<proteinExistence type="predicted"/>
<evidence type="ECO:0000256" key="11">
    <source>
        <dbReference type="ARBA" id="ARBA00023136"/>
    </source>
</evidence>
<dbReference type="InterPro" id="IPR050640">
    <property type="entry name" value="Bact_2-comp_sensor_kinase"/>
</dbReference>
<dbReference type="InterPro" id="IPR036890">
    <property type="entry name" value="HATPase_C_sf"/>
</dbReference>
<dbReference type="PANTHER" id="PTHR34220">
    <property type="entry name" value="SENSOR HISTIDINE KINASE YPDA"/>
    <property type="match status" value="1"/>
</dbReference>
<accession>A0AA96L8M7</accession>
<evidence type="ECO:0000256" key="3">
    <source>
        <dbReference type="ARBA" id="ARBA00012438"/>
    </source>
</evidence>
<reference evidence="15 16" key="1">
    <citation type="submission" date="2022-02" db="EMBL/GenBank/DDBJ databases">
        <title>Paenibacillus sp. MBLB1776 Whole Genome Shotgun Sequencing.</title>
        <authorList>
            <person name="Hwang C.Y."/>
            <person name="Cho E.-S."/>
            <person name="Seo M.-J."/>
        </authorList>
    </citation>
    <scope>NUCLEOTIDE SEQUENCE [LARGE SCALE GENOMIC DNA]</scope>
    <source>
        <strain evidence="15 16">MBLB1776</strain>
    </source>
</reference>
<dbReference type="InterPro" id="IPR003594">
    <property type="entry name" value="HATPase_dom"/>
</dbReference>
<name>A0AA96L8M7_9BACL</name>
<evidence type="ECO:0000256" key="12">
    <source>
        <dbReference type="SAM" id="Phobius"/>
    </source>
</evidence>
<evidence type="ECO:0000256" key="5">
    <source>
        <dbReference type="ARBA" id="ARBA00022553"/>
    </source>
</evidence>
<evidence type="ECO:0000313" key="16">
    <source>
        <dbReference type="Proteomes" id="UP001305702"/>
    </source>
</evidence>
<dbReference type="EMBL" id="CP130318">
    <property type="protein sequence ID" value="WNQ09037.1"/>
    <property type="molecule type" value="Genomic_DNA"/>
</dbReference>
<dbReference type="InterPro" id="IPR010559">
    <property type="entry name" value="Sig_transdc_His_kin_internal"/>
</dbReference>
<dbReference type="Proteomes" id="UP001305702">
    <property type="component" value="Chromosome"/>
</dbReference>
<dbReference type="Gene3D" id="6.10.340.10">
    <property type="match status" value="1"/>
</dbReference>